<dbReference type="GeneID" id="19168187"/>
<organism evidence="7 8">
    <name type="scientific">Capronia epimyces CBS 606.96</name>
    <dbReference type="NCBI Taxonomy" id="1182542"/>
    <lineage>
        <taxon>Eukaryota</taxon>
        <taxon>Fungi</taxon>
        <taxon>Dikarya</taxon>
        <taxon>Ascomycota</taxon>
        <taxon>Pezizomycotina</taxon>
        <taxon>Eurotiomycetes</taxon>
        <taxon>Chaetothyriomycetidae</taxon>
        <taxon>Chaetothyriales</taxon>
        <taxon>Herpotrichiellaceae</taxon>
        <taxon>Capronia</taxon>
    </lineage>
</organism>
<accession>W9Y3M8</accession>
<dbReference type="PANTHER" id="PTHR42877">
    <property type="entry name" value="L-ORNITHINE N(5)-MONOOXYGENASE-RELATED"/>
    <property type="match status" value="1"/>
</dbReference>
<comment type="cofactor">
    <cofactor evidence="1">
        <name>FAD</name>
        <dbReference type="ChEBI" id="CHEBI:57692"/>
    </cofactor>
</comment>
<feature type="region of interest" description="Disordered" evidence="6">
    <location>
        <begin position="550"/>
        <end position="569"/>
    </location>
</feature>
<dbReference type="Proteomes" id="UP000019478">
    <property type="component" value="Unassembled WGS sequence"/>
</dbReference>
<dbReference type="Pfam" id="PF00743">
    <property type="entry name" value="FMO-like"/>
    <property type="match status" value="1"/>
</dbReference>
<dbReference type="EMBL" id="AMGY01000003">
    <property type="protein sequence ID" value="EXJ87108.1"/>
    <property type="molecule type" value="Genomic_DNA"/>
</dbReference>
<comment type="caution">
    <text evidence="7">The sequence shown here is derived from an EMBL/GenBank/DDBJ whole genome shotgun (WGS) entry which is preliminary data.</text>
</comment>
<gene>
    <name evidence="7" type="ORF">A1O3_04066</name>
</gene>
<evidence type="ECO:0000256" key="5">
    <source>
        <dbReference type="ARBA" id="ARBA00023002"/>
    </source>
</evidence>
<dbReference type="InterPro" id="IPR020946">
    <property type="entry name" value="Flavin_mOase-like"/>
</dbReference>
<keyword evidence="8" id="KW-1185">Reference proteome</keyword>
<proteinExistence type="inferred from homology"/>
<dbReference type="AlphaFoldDB" id="W9Y3M8"/>
<dbReference type="GO" id="GO:0050661">
    <property type="term" value="F:NADP binding"/>
    <property type="evidence" value="ECO:0007669"/>
    <property type="project" value="InterPro"/>
</dbReference>
<evidence type="ECO:0000313" key="8">
    <source>
        <dbReference type="Proteomes" id="UP000019478"/>
    </source>
</evidence>
<dbReference type="HOGENOM" id="CLU_006937_6_1_1"/>
<dbReference type="RefSeq" id="XP_007732387.1">
    <property type="nucleotide sequence ID" value="XM_007734197.1"/>
</dbReference>
<evidence type="ECO:0000256" key="3">
    <source>
        <dbReference type="ARBA" id="ARBA00022630"/>
    </source>
</evidence>
<evidence type="ECO:0000256" key="6">
    <source>
        <dbReference type="SAM" id="MobiDB-lite"/>
    </source>
</evidence>
<keyword evidence="4" id="KW-0274">FAD</keyword>
<evidence type="ECO:0000313" key="7">
    <source>
        <dbReference type="EMBL" id="EXJ87108.1"/>
    </source>
</evidence>
<sequence length="569" mass="63552">MEPAEFHLQQRPIDEGREIRAVIIGAGVSGIGVYIRLLQYVPNIKVTIFEKNPEVAGTWYENRYPGVACDIPSHVYQYTFEPNTQWTKYFSPGAEILEYVKGVAKKYKVEQKVKLNTKVVGATWHEAAGVWSVDTEHTGADGQTSRGQTEAEVVISAVGLLNNWKWPEIEGLHDFQGKLLHSANWDPSWDYSGKRVALLGCGSSAIQMLPQLQQTSAHVYNFVRGGTWISHPFGSTFTEAALAGSDEPGNYTYTPEELRKFADDPVYYARFRKAMERAINMDYPCLFAGSAEEIKGTAAIRQNMKDKLAARPGLYEALEPRFTPGCRRLTPGPGYLEALTKDNVDFIKTSVTKVTENALITADGKKYQVDAIACATGFNSSFMPRFPIVGRNGLTLQDKWADHSCAYMSHSVPGFPNYFVVGGPNSATGGGSLLLIFESIISYVVKAVEKISREHIKAMEVKQRAQDSWQKYLDCYFPGTVHVEPCTSWYKVDGKITGLWPGSSLHAKKALDNPRWEDYTYEPLDGHDPMEWLGNGWTVPDRDRADLSYYLDSPDVPPIPSDEQLARQP</sequence>
<evidence type="ECO:0000256" key="4">
    <source>
        <dbReference type="ARBA" id="ARBA00022827"/>
    </source>
</evidence>
<dbReference type="PANTHER" id="PTHR42877:SF7">
    <property type="entry name" value="FLAVIN-BINDING MONOOXYGENASE-RELATED"/>
    <property type="match status" value="1"/>
</dbReference>
<reference evidence="7 8" key="1">
    <citation type="submission" date="2013-03" db="EMBL/GenBank/DDBJ databases">
        <title>The Genome Sequence of Capronia epimyces CBS 606.96.</title>
        <authorList>
            <consortium name="The Broad Institute Genomics Platform"/>
            <person name="Cuomo C."/>
            <person name="de Hoog S."/>
            <person name="Gorbushina A."/>
            <person name="Walker B."/>
            <person name="Young S.K."/>
            <person name="Zeng Q."/>
            <person name="Gargeya S."/>
            <person name="Fitzgerald M."/>
            <person name="Haas B."/>
            <person name="Abouelleil A."/>
            <person name="Allen A.W."/>
            <person name="Alvarado L."/>
            <person name="Arachchi H.M."/>
            <person name="Berlin A.M."/>
            <person name="Chapman S.B."/>
            <person name="Gainer-Dewar J."/>
            <person name="Goldberg J."/>
            <person name="Griggs A."/>
            <person name="Gujja S."/>
            <person name="Hansen M."/>
            <person name="Howarth C."/>
            <person name="Imamovic A."/>
            <person name="Ireland A."/>
            <person name="Larimer J."/>
            <person name="McCowan C."/>
            <person name="Murphy C."/>
            <person name="Pearson M."/>
            <person name="Poon T.W."/>
            <person name="Priest M."/>
            <person name="Roberts A."/>
            <person name="Saif S."/>
            <person name="Shea T."/>
            <person name="Sisk P."/>
            <person name="Sykes S."/>
            <person name="Wortman J."/>
            <person name="Nusbaum C."/>
            <person name="Birren B."/>
        </authorList>
    </citation>
    <scope>NUCLEOTIDE SEQUENCE [LARGE SCALE GENOMIC DNA]</scope>
    <source>
        <strain evidence="7 8">CBS 606.96</strain>
    </source>
</reference>
<dbReference type="InterPro" id="IPR036188">
    <property type="entry name" value="FAD/NAD-bd_sf"/>
</dbReference>
<evidence type="ECO:0000256" key="2">
    <source>
        <dbReference type="ARBA" id="ARBA00010139"/>
    </source>
</evidence>
<evidence type="ECO:0000256" key="1">
    <source>
        <dbReference type="ARBA" id="ARBA00001974"/>
    </source>
</evidence>
<dbReference type="eggNOG" id="KOG1399">
    <property type="taxonomic scope" value="Eukaryota"/>
</dbReference>
<dbReference type="SUPFAM" id="SSF51905">
    <property type="entry name" value="FAD/NAD(P)-binding domain"/>
    <property type="match status" value="1"/>
</dbReference>
<comment type="similarity">
    <text evidence="2">Belongs to the FAD-binding monooxygenase family.</text>
</comment>
<dbReference type="GO" id="GO:0050660">
    <property type="term" value="F:flavin adenine dinucleotide binding"/>
    <property type="evidence" value="ECO:0007669"/>
    <property type="project" value="InterPro"/>
</dbReference>
<dbReference type="GO" id="GO:0004499">
    <property type="term" value="F:N,N-dimethylaniline monooxygenase activity"/>
    <property type="evidence" value="ECO:0007669"/>
    <property type="project" value="InterPro"/>
</dbReference>
<dbReference type="InterPro" id="IPR051209">
    <property type="entry name" value="FAD-bind_Monooxygenase_sf"/>
</dbReference>
<dbReference type="OrthoDB" id="4130824at2759"/>
<protein>
    <submittedName>
        <fullName evidence="7">Uncharacterized protein</fullName>
    </submittedName>
</protein>
<keyword evidence="3" id="KW-0285">Flavoprotein</keyword>
<dbReference type="Gene3D" id="3.50.50.60">
    <property type="entry name" value="FAD/NAD(P)-binding domain"/>
    <property type="match status" value="2"/>
</dbReference>
<keyword evidence="5" id="KW-0560">Oxidoreductase</keyword>
<name>W9Y3M8_9EURO</name>